<evidence type="ECO:0000313" key="3">
    <source>
        <dbReference type="Proteomes" id="UP001177003"/>
    </source>
</evidence>
<feature type="compositionally biased region" description="Basic and acidic residues" evidence="1">
    <location>
        <begin position="33"/>
        <end position="51"/>
    </location>
</feature>
<reference evidence="2" key="1">
    <citation type="submission" date="2023-04" db="EMBL/GenBank/DDBJ databases">
        <authorList>
            <person name="Vijverberg K."/>
            <person name="Xiong W."/>
            <person name="Schranz E."/>
        </authorList>
    </citation>
    <scope>NUCLEOTIDE SEQUENCE</scope>
</reference>
<keyword evidence="3" id="KW-1185">Reference proteome</keyword>
<name>A0AA35VKP4_LACSI</name>
<dbReference type="EMBL" id="OX465078">
    <property type="protein sequence ID" value="CAI9270549.1"/>
    <property type="molecule type" value="Genomic_DNA"/>
</dbReference>
<evidence type="ECO:0000313" key="2">
    <source>
        <dbReference type="EMBL" id="CAI9270549.1"/>
    </source>
</evidence>
<accession>A0AA35VKP4</accession>
<organism evidence="2 3">
    <name type="scientific">Lactuca saligna</name>
    <name type="common">Willowleaf lettuce</name>
    <dbReference type="NCBI Taxonomy" id="75948"/>
    <lineage>
        <taxon>Eukaryota</taxon>
        <taxon>Viridiplantae</taxon>
        <taxon>Streptophyta</taxon>
        <taxon>Embryophyta</taxon>
        <taxon>Tracheophyta</taxon>
        <taxon>Spermatophyta</taxon>
        <taxon>Magnoliopsida</taxon>
        <taxon>eudicotyledons</taxon>
        <taxon>Gunneridae</taxon>
        <taxon>Pentapetalae</taxon>
        <taxon>asterids</taxon>
        <taxon>campanulids</taxon>
        <taxon>Asterales</taxon>
        <taxon>Asteraceae</taxon>
        <taxon>Cichorioideae</taxon>
        <taxon>Cichorieae</taxon>
        <taxon>Lactucinae</taxon>
        <taxon>Lactuca</taxon>
    </lineage>
</organism>
<protein>
    <submittedName>
        <fullName evidence="2">Uncharacterized protein</fullName>
    </submittedName>
</protein>
<feature type="region of interest" description="Disordered" evidence="1">
    <location>
        <begin position="33"/>
        <end position="97"/>
    </location>
</feature>
<feature type="compositionally biased region" description="Basic residues" evidence="1">
    <location>
        <begin position="80"/>
        <end position="90"/>
    </location>
</feature>
<dbReference type="AlphaFoldDB" id="A0AA35VKP4"/>
<gene>
    <name evidence="2" type="ORF">LSALG_LOCUS10852</name>
</gene>
<evidence type="ECO:0000256" key="1">
    <source>
        <dbReference type="SAM" id="MobiDB-lite"/>
    </source>
</evidence>
<sequence length="97" mass="11120">MLSRIFESSNVLQQYRKHLFIGPRELTQVMVRSTEEADKPAKRGKKPETQKGELVIKQTKGQTLKKRKSDKDATSQAPPKRQKNPTRRLILKSSSDS</sequence>
<dbReference type="Proteomes" id="UP001177003">
    <property type="component" value="Chromosome 2"/>
</dbReference>
<proteinExistence type="predicted"/>